<sequence length="55" mass="6151">MRCGEKCFIVHIEIAGNKQVKSVHARTPVDARKAVRKEYGAAAQILSVAEERKQE</sequence>
<dbReference type="Proteomes" id="UP001156102">
    <property type="component" value="Unassembled WGS sequence"/>
</dbReference>
<comment type="caution">
    <text evidence="1">The sequence shown here is derived from an EMBL/GenBank/DDBJ whole genome shotgun (WGS) entry which is preliminary data.</text>
</comment>
<reference evidence="1" key="1">
    <citation type="submission" date="2022-07" db="EMBL/GenBank/DDBJ databases">
        <authorList>
            <person name="Li W.-J."/>
            <person name="Deng Q.-Q."/>
        </authorList>
    </citation>
    <scope>NUCLEOTIDE SEQUENCE</scope>
    <source>
        <strain evidence="1">SYSU M60031</strain>
    </source>
</reference>
<organism evidence="1 2">
    <name type="scientific">Ectobacillus ponti</name>
    <dbReference type="NCBI Taxonomy" id="2961894"/>
    <lineage>
        <taxon>Bacteria</taxon>
        <taxon>Bacillati</taxon>
        <taxon>Bacillota</taxon>
        <taxon>Bacilli</taxon>
        <taxon>Bacillales</taxon>
        <taxon>Bacillaceae</taxon>
        <taxon>Ectobacillus</taxon>
    </lineage>
</organism>
<evidence type="ECO:0000313" key="2">
    <source>
        <dbReference type="Proteomes" id="UP001156102"/>
    </source>
</evidence>
<name>A0AA41X1A5_9BACI</name>
<dbReference type="RefSeq" id="WP_254756461.1">
    <property type="nucleotide sequence ID" value="NZ_JANCLT010000001.1"/>
</dbReference>
<evidence type="ECO:0000313" key="1">
    <source>
        <dbReference type="EMBL" id="MCP8967116.1"/>
    </source>
</evidence>
<proteinExistence type="predicted"/>
<accession>A0AA41X1A5</accession>
<dbReference type="EMBL" id="JANCLT010000001">
    <property type="protein sequence ID" value="MCP8967116.1"/>
    <property type="molecule type" value="Genomic_DNA"/>
</dbReference>
<protein>
    <submittedName>
        <fullName evidence="1">Uncharacterized protein</fullName>
    </submittedName>
</protein>
<dbReference type="AlphaFoldDB" id="A0AA41X1A5"/>
<gene>
    <name evidence="1" type="ORF">NK662_01015</name>
</gene>
<keyword evidence="2" id="KW-1185">Reference proteome</keyword>